<reference evidence="1 2" key="1">
    <citation type="submission" date="2023-01" db="EMBL/GenBank/DDBJ databases">
        <title>Analysis of 21 Apiospora genomes using comparative genomics revels a genus with tremendous synthesis potential of carbohydrate active enzymes and secondary metabolites.</title>
        <authorList>
            <person name="Sorensen T."/>
        </authorList>
    </citation>
    <scope>NUCLEOTIDE SEQUENCE [LARGE SCALE GENOMIC DNA]</scope>
    <source>
        <strain evidence="1 2">CBS 135458</strain>
    </source>
</reference>
<gene>
    <name evidence="1" type="ORF">PG994_002278</name>
</gene>
<protein>
    <submittedName>
        <fullName evidence="1">Uncharacterized protein</fullName>
    </submittedName>
</protein>
<proteinExistence type="predicted"/>
<name>A0ABR1WVZ5_9PEZI</name>
<accession>A0ABR1WVZ5</accession>
<comment type="caution">
    <text evidence="1">The sequence shown here is derived from an EMBL/GenBank/DDBJ whole genome shotgun (WGS) entry which is preliminary data.</text>
</comment>
<evidence type="ECO:0000313" key="1">
    <source>
        <dbReference type="EMBL" id="KAK8087304.1"/>
    </source>
</evidence>
<sequence>MTTCRARPPGGARPEIHGVEVADMLKINAPGLTYREKNTSAAHEKNVQATWEAWLILNGRNGRQTAQTLCLLL</sequence>
<evidence type="ECO:0000313" key="2">
    <source>
        <dbReference type="Proteomes" id="UP001480595"/>
    </source>
</evidence>
<dbReference type="EMBL" id="JAQQWL010000002">
    <property type="protein sequence ID" value="KAK8087304.1"/>
    <property type="molecule type" value="Genomic_DNA"/>
</dbReference>
<dbReference type="GeneID" id="92086750"/>
<dbReference type="Proteomes" id="UP001480595">
    <property type="component" value="Unassembled WGS sequence"/>
</dbReference>
<organism evidence="1 2">
    <name type="scientific">Apiospora phragmitis</name>
    <dbReference type="NCBI Taxonomy" id="2905665"/>
    <lineage>
        <taxon>Eukaryota</taxon>
        <taxon>Fungi</taxon>
        <taxon>Dikarya</taxon>
        <taxon>Ascomycota</taxon>
        <taxon>Pezizomycotina</taxon>
        <taxon>Sordariomycetes</taxon>
        <taxon>Xylariomycetidae</taxon>
        <taxon>Amphisphaeriales</taxon>
        <taxon>Apiosporaceae</taxon>
        <taxon>Apiospora</taxon>
    </lineage>
</organism>
<dbReference type="RefSeq" id="XP_066721828.1">
    <property type="nucleotide sequence ID" value="XM_066853687.1"/>
</dbReference>
<keyword evidence="2" id="KW-1185">Reference proteome</keyword>